<dbReference type="Gene3D" id="3.40.50.150">
    <property type="entry name" value="Vaccinia Virus protein VP39"/>
    <property type="match status" value="1"/>
</dbReference>
<keyword evidence="3" id="KW-0808">Transferase</keyword>
<evidence type="ECO:0000313" key="3">
    <source>
        <dbReference type="EMBL" id="KOS17418.1"/>
    </source>
</evidence>
<feature type="region of interest" description="Disordered" evidence="1">
    <location>
        <begin position="20"/>
        <end position="47"/>
    </location>
</feature>
<dbReference type="GO" id="GO:0032259">
    <property type="term" value="P:methylation"/>
    <property type="evidence" value="ECO:0007669"/>
    <property type="project" value="UniProtKB-KW"/>
</dbReference>
<dbReference type="STRING" id="150374.A0A0M8MSB4"/>
<reference evidence="3 4" key="1">
    <citation type="submission" date="2015-07" db="EMBL/GenBank/DDBJ databases">
        <title>The genome of the fungus Escovopsis weberi, a specialized disease agent of ant agriculture.</title>
        <authorList>
            <person name="de Man T.J."/>
            <person name="Stajich J.E."/>
            <person name="Kubicek C.P."/>
            <person name="Chenthamara K."/>
            <person name="Atanasova L."/>
            <person name="Druzhinina I.S."/>
            <person name="Birnbaum S."/>
            <person name="Barribeau S.M."/>
            <person name="Teiling C."/>
            <person name="Suen G."/>
            <person name="Currie C."/>
            <person name="Gerardo N.M."/>
        </authorList>
    </citation>
    <scope>NUCLEOTIDE SEQUENCE [LARGE SCALE GENOMIC DNA]</scope>
</reference>
<dbReference type="GO" id="GO:0008168">
    <property type="term" value="F:methyltransferase activity"/>
    <property type="evidence" value="ECO:0007669"/>
    <property type="project" value="UniProtKB-KW"/>
</dbReference>
<keyword evidence="3" id="KW-0489">Methyltransferase</keyword>
<feature type="region of interest" description="Disordered" evidence="1">
    <location>
        <begin position="240"/>
        <end position="260"/>
    </location>
</feature>
<dbReference type="PANTHER" id="PTHR42912:SF83">
    <property type="entry name" value="METHYLTRANSFERASE TYPE 11 DOMAIN-CONTAINING PROTEIN"/>
    <property type="match status" value="1"/>
</dbReference>
<keyword evidence="4" id="KW-1185">Reference proteome</keyword>
<dbReference type="SUPFAM" id="SSF53335">
    <property type="entry name" value="S-adenosyl-L-methionine-dependent methyltransferases"/>
    <property type="match status" value="1"/>
</dbReference>
<dbReference type="InterPro" id="IPR029063">
    <property type="entry name" value="SAM-dependent_MTases_sf"/>
</dbReference>
<gene>
    <name evidence="3" type="ORF">ESCO_006470</name>
</gene>
<keyword evidence="2" id="KW-0732">Signal</keyword>
<dbReference type="EMBL" id="LGSR01000026">
    <property type="protein sequence ID" value="KOS17418.1"/>
    <property type="molecule type" value="Genomic_DNA"/>
</dbReference>
<feature type="compositionally biased region" description="Pro residues" evidence="1">
    <location>
        <begin position="33"/>
        <end position="45"/>
    </location>
</feature>
<dbReference type="SUPFAM" id="SSF101447">
    <property type="entry name" value="Formin homology 2 domain (FH2 domain)"/>
    <property type="match status" value="1"/>
</dbReference>
<feature type="compositionally biased region" description="Low complexity" evidence="1">
    <location>
        <begin position="83"/>
        <end position="104"/>
    </location>
</feature>
<dbReference type="OrthoDB" id="416496at2759"/>
<name>A0A0M8MSB4_ESCWE</name>
<accession>A0A0M8MSB4</accession>
<feature type="chain" id="PRO_5005818835" evidence="2">
    <location>
        <begin position="20"/>
        <end position="409"/>
    </location>
</feature>
<evidence type="ECO:0000256" key="1">
    <source>
        <dbReference type="SAM" id="MobiDB-lite"/>
    </source>
</evidence>
<comment type="caution">
    <text evidence="3">The sequence shown here is derived from an EMBL/GenBank/DDBJ whole genome shotgun (WGS) entry which is preliminary data.</text>
</comment>
<sequence>MAPTGFLLLLLLLLRAASPAPGRTPPKTSSRNAPPPPPPPPPPPKAETLLDHWRTAWLPLSGAAVLAGFLGFYIFGTTTASLRSSSSHPPSPPSSTCASRAAAPCEHSTPTGRPPALTGDNAEQFDKELNLPEWWMGVTSLRKRLAAAATGHVLEVAVGSGRNLEHYNWDALSAAVALAEQRSSSSNNENRYGGRIVRPPGITSFTGLDISIDMLDVARRKLAAAVPPLATSAPVVRAASFSPSPSSADTPPASSSASSSAAAAAARSQISFLDGHVRLIAADAHDPLPLPACADRYYDTVTQTFGLCSVRDPAAVLANLAAAVRPDTGRIILLEHGRGWYGLVNGLLDRNADKHFAKYGCWWNRDIEALVEEAARSTPGLQIVRVERPKVLQMGTLVWIELRVAAATG</sequence>
<dbReference type="InterPro" id="IPR050508">
    <property type="entry name" value="Methyltransf_Superfamily"/>
</dbReference>
<evidence type="ECO:0000313" key="4">
    <source>
        <dbReference type="Proteomes" id="UP000053831"/>
    </source>
</evidence>
<dbReference type="Proteomes" id="UP000053831">
    <property type="component" value="Unassembled WGS sequence"/>
</dbReference>
<protein>
    <submittedName>
        <fullName evidence="3">Methyltransferase OMS1</fullName>
    </submittedName>
</protein>
<evidence type="ECO:0000256" key="2">
    <source>
        <dbReference type="SAM" id="SignalP"/>
    </source>
</evidence>
<dbReference type="PANTHER" id="PTHR42912">
    <property type="entry name" value="METHYLTRANSFERASE"/>
    <property type="match status" value="1"/>
</dbReference>
<feature type="region of interest" description="Disordered" evidence="1">
    <location>
        <begin position="83"/>
        <end position="121"/>
    </location>
</feature>
<dbReference type="AlphaFoldDB" id="A0A0M8MSB4"/>
<proteinExistence type="predicted"/>
<organism evidence="3 4">
    <name type="scientific">Escovopsis weberi</name>
    <dbReference type="NCBI Taxonomy" id="150374"/>
    <lineage>
        <taxon>Eukaryota</taxon>
        <taxon>Fungi</taxon>
        <taxon>Dikarya</taxon>
        <taxon>Ascomycota</taxon>
        <taxon>Pezizomycotina</taxon>
        <taxon>Sordariomycetes</taxon>
        <taxon>Hypocreomycetidae</taxon>
        <taxon>Hypocreales</taxon>
        <taxon>Hypocreaceae</taxon>
        <taxon>Escovopsis</taxon>
    </lineage>
</organism>
<feature type="signal peptide" evidence="2">
    <location>
        <begin position="1"/>
        <end position="19"/>
    </location>
</feature>